<dbReference type="PANTHER" id="PTHR16266">
    <property type="entry name" value="WD REPEAT DOMAIN 9"/>
    <property type="match status" value="1"/>
</dbReference>
<dbReference type="AlphaFoldDB" id="A0A9L0T524"/>
<reference evidence="2" key="2">
    <citation type="submission" date="2025-08" db="UniProtKB">
        <authorList>
            <consortium name="Ensembl"/>
        </authorList>
    </citation>
    <scope>IDENTIFICATION</scope>
    <source>
        <strain evidence="2">Thoroughbred</strain>
    </source>
</reference>
<dbReference type="InterPro" id="IPR057452">
    <property type="entry name" value="BRWD/PHIP_N"/>
</dbReference>
<feature type="domain" description="BRWD/PHIP N-terminal" evidence="1">
    <location>
        <begin position="31"/>
        <end position="106"/>
    </location>
</feature>
<dbReference type="GeneTree" id="ENSGT00950000183107"/>
<evidence type="ECO:0000259" key="1">
    <source>
        <dbReference type="Pfam" id="PF25437"/>
    </source>
</evidence>
<accession>A0A9L0T524</accession>
<protein>
    <submittedName>
        <fullName evidence="2">Bromodomain and WD repeat domain containing 1</fullName>
    </submittedName>
</protein>
<keyword evidence="3" id="KW-1185">Reference proteome</keyword>
<sequence length="136" mass="15250">ALPASSHRCSYPAKSSRLRAALRDRGGSHPPRELYFLIARYLSAGPCRRAAQVLVQELEQYQLLPKRLDWEGNEHSRSYEELVLSNKHVAPDHLLQICQRIGPMLDKEIPPSISRVTSLLGAGRQSLLRTAKGTLI</sequence>
<dbReference type="Proteomes" id="UP000002281">
    <property type="component" value="Chromosome 26"/>
</dbReference>
<dbReference type="Pfam" id="PF25437">
    <property type="entry name" value="BRWD1_N"/>
    <property type="match status" value="1"/>
</dbReference>
<reference evidence="2" key="3">
    <citation type="submission" date="2025-09" db="UniProtKB">
        <authorList>
            <consortium name="Ensembl"/>
        </authorList>
    </citation>
    <scope>IDENTIFICATION</scope>
    <source>
        <strain evidence="2">Thoroughbred</strain>
    </source>
</reference>
<evidence type="ECO:0000313" key="2">
    <source>
        <dbReference type="Ensembl" id="ENSECAP00000082251.1"/>
    </source>
</evidence>
<evidence type="ECO:0000313" key="3">
    <source>
        <dbReference type="Proteomes" id="UP000002281"/>
    </source>
</evidence>
<gene>
    <name evidence="2" type="primary">BRWD1</name>
</gene>
<reference evidence="2 3" key="1">
    <citation type="journal article" date="2009" name="Science">
        <title>Genome sequence, comparative analysis, and population genetics of the domestic horse.</title>
        <authorList>
            <consortium name="Broad Institute Genome Sequencing Platform"/>
            <consortium name="Broad Institute Whole Genome Assembly Team"/>
            <person name="Wade C.M."/>
            <person name="Giulotto E."/>
            <person name="Sigurdsson S."/>
            <person name="Zoli M."/>
            <person name="Gnerre S."/>
            <person name="Imsland F."/>
            <person name="Lear T.L."/>
            <person name="Adelson D.L."/>
            <person name="Bailey E."/>
            <person name="Bellone R.R."/>
            <person name="Bloecker H."/>
            <person name="Distl O."/>
            <person name="Edgar R.C."/>
            <person name="Garber M."/>
            <person name="Leeb T."/>
            <person name="Mauceli E."/>
            <person name="MacLeod J.N."/>
            <person name="Penedo M.C.T."/>
            <person name="Raison J.M."/>
            <person name="Sharpe T."/>
            <person name="Vogel J."/>
            <person name="Andersson L."/>
            <person name="Antczak D.F."/>
            <person name="Biagi T."/>
            <person name="Binns M.M."/>
            <person name="Chowdhary B.P."/>
            <person name="Coleman S.J."/>
            <person name="Della Valle G."/>
            <person name="Fryc S."/>
            <person name="Guerin G."/>
            <person name="Hasegawa T."/>
            <person name="Hill E.W."/>
            <person name="Jurka J."/>
            <person name="Kiialainen A."/>
            <person name="Lindgren G."/>
            <person name="Liu J."/>
            <person name="Magnani E."/>
            <person name="Mickelson J.R."/>
            <person name="Murray J."/>
            <person name="Nergadze S.G."/>
            <person name="Onofrio R."/>
            <person name="Pedroni S."/>
            <person name="Piras M.F."/>
            <person name="Raudsepp T."/>
            <person name="Rocchi M."/>
            <person name="Roeed K.H."/>
            <person name="Ryder O.A."/>
            <person name="Searle S."/>
            <person name="Skow L."/>
            <person name="Swinburne J.E."/>
            <person name="Syvaenen A.C."/>
            <person name="Tozaki T."/>
            <person name="Valberg S.J."/>
            <person name="Vaudin M."/>
            <person name="White J.R."/>
            <person name="Zody M.C."/>
            <person name="Lander E.S."/>
            <person name="Lindblad-Toh K."/>
        </authorList>
    </citation>
    <scope>NUCLEOTIDE SEQUENCE [LARGE SCALE GENOMIC DNA]</scope>
    <source>
        <strain evidence="2 3">Thoroughbred</strain>
    </source>
</reference>
<name>A0A9L0T524_HORSE</name>
<dbReference type="Ensembl" id="ENSECAT00000115085.1">
    <property type="protein sequence ID" value="ENSECAP00000082251.1"/>
    <property type="gene ID" value="ENSECAG00000022262.4"/>
</dbReference>
<organism evidence="2 3">
    <name type="scientific">Equus caballus</name>
    <name type="common">Horse</name>
    <dbReference type="NCBI Taxonomy" id="9796"/>
    <lineage>
        <taxon>Eukaryota</taxon>
        <taxon>Metazoa</taxon>
        <taxon>Chordata</taxon>
        <taxon>Craniata</taxon>
        <taxon>Vertebrata</taxon>
        <taxon>Euteleostomi</taxon>
        <taxon>Mammalia</taxon>
        <taxon>Eutheria</taxon>
        <taxon>Laurasiatheria</taxon>
        <taxon>Perissodactyla</taxon>
        <taxon>Equidae</taxon>
        <taxon>Equus</taxon>
    </lineage>
</organism>
<dbReference type="PANTHER" id="PTHR16266:SF26">
    <property type="entry name" value="BROMODOMAIN AND WD REPEAT-CONTAINING PROTEIN 1"/>
    <property type="match status" value="1"/>
</dbReference>
<dbReference type="InterPro" id="IPR052060">
    <property type="entry name" value="Bromo_WD_repeat"/>
</dbReference>
<proteinExistence type="predicted"/>